<gene>
    <name evidence="3" type="ORF">B5M09_008047</name>
    <name evidence="2" type="ORF">H257_08817</name>
</gene>
<dbReference type="Proteomes" id="UP000284702">
    <property type="component" value="Unassembled WGS sequence"/>
</dbReference>
<proteinExistence type="predicted"/>
<feature type="region of interest" description="Disordered" evidence="1">
    <location>
        <begin position="183"/>
        <end position="243"/>
    </location>
</feature>
<sequence>MEKQVVTRLEQAWSSADVGAFLDESKLHEIMVLFHDMEPSAKVRLLLAIQTAQQEHVKQQLSRERHGGSNSNAALPSSLGLPEDLLKQILSKADADSDEWVRIGSGILRRMLFTDSPDDDYLAQSVQTTVGQVMALVDASGGGEIAVDDWFSHDLAYMTPHPNVSLQGGAASKNDHFTVVEEGRPLDDVKKGAPSLHTPLRSATSSSSGAAVRRGTSSVSISSSSFPPKPHATAPSSLKRSLTEMGSEIRRQAENGRFKRNRSRISVIDLDEVKQIEADKVLKAEERKQLARRGPTKSAAAATVAATVGDNDAKAAAASSSADAAASAVDTQDEFHQAALSMASLPEADAGHMPQGTYLDYGGMMQYDESYLQGEDAAASAAVAAVAAHARLPVFNDPYQYVDQQGQQQQQQMYQQQIHMQQQAIHQQQQQQQQQQSMAFPFDSHNALYQQPPPPPFSTNAAEFPYNAATGGGFLDSTNNNTFWR</sequence>
<reference evidence="3 4" key="2">
    <citation type="submission" date="2018-07" db="EMBL/GenBank/DDBJ databases">
        <title>Annotation of Aphanomyces astaci genome assembly.</title>
        <authorList>
            <person name="Studholme D.J."/>
        </authorList>
    </citation>
    <scope>NUCLEOTIDE SEQUENCE [LARGE SCALE GENOMIC DNA]</scope>
    <source>
        <strain evidence="3">Pc</strain>
    </source>
</reference>
<evidence type="ECO:0000313" key="3">
    <source>
        <dbReference type="EMBL" id="RQM23046.1"/>
    </source>
</evidence>
<dbReference type="AlphaFoldDB" id="W4GEJ3"/>
<dbReference type="EMBL" id="MZMZ02003047">
    <property type="protein sequence ID" value="RQM23046.1"/>
    <property type="molecule type" value="Genomic_DNA"/>
</dbReference>
<feature type="compositionally biased region" description="Basic and acidic residues" evidence="1">
    <location>
        <begin position="57"/>
        <end position="67"/>
    </location>
</feature>
<keyword evidence="4" id="KW-1185">Reference proteome</keyword>
<dbReference type="OrthoDB" id="2135488at2759"/>
<reference evidence="2" key="1">
    <citation type="submission" date="2013-12" db="EMBL/GenBank/DDBJ databases">
        <title>The Genome Sequence of Aphanomyces astaci APO3.</title>
        <authorList>
            <consortium name="The Broad Institute Genomics Platform"/>
            <person name="Russ C."/>
            <person name="Tyler B."/>
            <person name="van West P."/>
            <person name="Dieguez-Uribeondo J."/>
            <person name="Young S.K."/>
            <person name="Zeng Q."/>
            <person name="Gargeya S."/>
            <person name="Fitzgerald M."/>
            <person name="Abouelleil A."/>
            <person name="Alvarado L."/>
            <person name="Chapman S.B."/>
            <person name="Gainer-Dewar J."/>
            <person name="Goldberg J."/>
            <person name="Griggs A."/>
            <person name="Gujja S."/>
            <person name="Hansen M."/>
            <person name="Howarth C."/>
            <person name="Imamovic A."/>
            <person name="Ireland A."/>
            <person name="Larimer J."/>
            <person name="McCowan C."/>
            <person name="Murphy C."/>
            <person name="Pearson M."/>
            <person name="Poon T.W."/>
            <person name="Priest M."/>
            <person name="Roberts A."/>
            <person name="Saif S."/>
            <person name="Shea T."/>
            <person name="Sykes S."/>
            <person name="Wortman J."/>
            <person name="Nusbaum C."/>
            <person name="Birren B."/>
        </authorList>
    </citation>
    <scope>NUCLEOTIDE SEQUENCE [LARGE SCALE GENOMIC DNA]</scope>
    <source>
        <strain evidence="2">APO3</strain>
    </source>
</reference>
<evidence type="ECO:0000256" key="1">
    <source>
        <dbReference type="SAM" id="MobiDB-lite"/>
    </source>
</evidence>
<dbReference type="RefSeq" id="XP_009833180.1">
    <property type="nucleotide sequence ID" value="XM_009834878.1"/>
</dbReference>
<evidence type="ECO:0000313" key="4">
    <source>
        <dbReference type="Proteomes" id="UP000284702"/>
    </source>
</evidence>
<dbReference type="GeneID" id="20810813"/>
<dbReference type="EMBL" id="KI913133">
    <property type="protein sequence ID" value="ETV77393.1"/>
    <property type="molecule type" value="Genomic_DNA"/>
</dbReference>
<feature type="region of interest" description="Disordered" evidence="1">
    <location>
        <begin position="57"/>
        <end position="77"/>
    </location>
</feature>
<evidence type="ECO:0000313" key="2">
    <source>
        <dbReference type="EMBL" id="ETV77393.1"/>
    </source>
</evidence>
<protein>
    <submittedName>
        <fullName evidence="2">Uncharacterized protein</fullName>
    </submittedName>
</protein>
<name>W4GEJ3_APHAT</name>
<organism evidence="2">
    <name type="scientific">Aphanomyces astaci</name>
    <name type="common">Crayfish plague agent</name>
    <dbReference type="NCBI Taxonomy" id="112090"/>
    <lineage>
        <taxon>Eukaryota</taxon>
        <taxon>Sar</taxon>
        <taxon>Stramenopiles</taxon>
        <taxon>Oomycota</taxon>
        <taxon>Saprolegniomycetes</taxon>
        <taxon>Saprolegniales</taxon>
        <taxon>Verrucalvaceae</taxon>
        <taxon>Aphanomyces</taxon>
    </lineage>
</organism>
<accession>W4GEJ3</accession>
<dbReference type="VEuPathDB" id="FungiDB:H257_08817"/>